<dbReference type="AlphaFoldDB" id="A0A0K2VX78"/>
<dbReference type="EMBL" id="CCND01000012">
    <property type="protein sequence ID" value="CDX56367.1"/>
    <property type="molecule type" value="Genomic_DNA"/>
</dbReference>
<accession>A0A0K2VX78</accession>
<sequence length="42" mass="4513">MDLSPNGPSIVSKATRLNTGVMFLRGPETRKLGILIAIANFL</sequence>
<gene>
    <name evidence="1" type="ORF">MPL1032_20514</name>
</gene>
<evidence type="ECO:0000313" key="2">
    <source>
        <dbReference type="Proteomes" id="UP000182888"/>
    </source>
</evidence>
<proteinExistence type="predicted"/>
<reference evidence="2" key="1">
    <citation type="submission" date="2014-08" db="EMBL/GenBank/DDBJ databases">
        <authorList>
            <person name="Edwards T."/>
        </authorList>
    </citation>
    <scope>NUCLEOTIDE SEQUENCE [LARGE SCALE GENOMIC DNA]</scope>
</reference>
<protein>
    <submittedName>
        <fullName evidence="1">Uncharacterized protein</fullName>
    </submittedName>
</protein>
<name>A0A0K2VX78_MESPL</name>
<dbReference type="Proteomes" id="UP000182888">
    <property type="component" value="Unassembled WGS sequence"/>
</dbReference>
<evidence type="ECO:0000313" key="1">
    <source>
        <dbReference type="EMBL" id="CDX56367.1"/>
    </source>
</evidence>
<organism evidence="1 2">
    <name type="scientific">Mesorhizobium plurifarium</name>
    <dbReference type="NCBI Taxonomy" id="69974"/>
    <lineage>
        <taxon>Bacteria</taxon>
        <taxon>Pseudomonadati</taxon>
        <taxon>Pseudomonadota</taxon>
        <taxon>Alphaproteobacteria</taxon>
        <taxon>Hyphomicrobiales</taxon>
        <taxon>Phyllobacteriaceae</taxon>
        <taxon>Mesorhizobium</taxon>
    </lineage>
</organism>